<evidence type="ECO:0000313" key="3">
    <source>
        <dbReference type="EMBL" id="QHS79554.1"/>
    </source>
</evidence>
<dbReference type="EMBL" id="MN740647">
    <property type="protein sequence ID" value="QHS79554.1"/>
    <property type="molecule type" value="Genomic_DNA"/>
</dbReference>
<feature type="compositionally biased region" description="Basic and acidic residues" evidence="1">
    <location>
        <begin position="1"/>
        <end position="16"/>
    </location>
</feature>
<dbReference type="Pfam" id="PF19065">
    <property type="entry name" value="P8_CR"/>
    <property type="match status" value="1"/>
</dbReference>
<evidence type="ECO:0000259" key="2">
    <source>
        <dbReference type="Pfam" id="PF19065"/>
    </source>
</evidence>
<protein>
    <recommendedName>
        <fullName evidence="2">Minor capsid protein P8 central region domain-containing protein</fullName>
    </recommendedName>
</protein>
<dbReference type="AlphaFoldDB" id="A0A6C0AID1"/>
<evidence type="ECO:0000256" key="1">
    <source>
        <dbReference type="SAM" id="MobiDB-lite"/>
    </source>
</evidence>
<name>A0A6C0AID1_9ZZZZ</name>
<organism evidence="3">
    <name type="scientific">viral metagenome</name>
    <dbReference type="NCBI Taxonomy" id="1070528"/>
    <lineage>
        <taxon>unclassified sequences</taxon>
        <taxon>metagenomes</taxon>
        <taxon>organismal metagenomes</taxon>
    </lineage>
</organism>
<accession>A0A6C0AID1</accession>
<feature type="domain" description="Minor capsid protein P8 central region" evidence="2">
    <location>
        <begin position="76"/>
        <end position="185"/>
    </location>
</feature>
<reference evidence="3" key="1">
    <citation type="journal article" date="2020" name="Nature">
        <title>Giant virus diversity and host interactions through global metagenomics.</title>
        <authorList>
            <person name="Schulz F."/>
            <person name="Roux S."/>
            <person name="Paez-Espino D."/>
            <person name="Jungbluth S."/>
            <person name="Walsh D.A."/>
            <person name="Denef V.J."/>
            <person name="McMahon K.D."/>
            <person name="Konstantinidis K.T."/>
            <person name="Eloe-Fadrosh E.A."/>
            <person name="Kyrpides N.C."/>
            <person name="Woyke T."/>
        </authorList>
    </citation>
    <scope>NUCLEOTIDE SEQUENCE</scope>
    <source>
        <strain evidence="3">GVMAG-S-1035237-23</strain>
    </source>
</reference>
<dbReference type="InterPro" id="IPR043916">
    <property type="entry name" value="P8_CR"/>
</dbReference>
<feature type="region of interest" description="Disordered" evidence="1">
    <location>
        <begin position="1"/>
        <end position="31"/>
    </location>
</feature>
<proteinExistence type="predicted"/>
<sequence length="198" mass="22785">MDKSVLEKIQDPHVENRYNMTSTSVQYPPPKHGGRVPNMNDPALQELAARPYKLYADGPTLFGQTNRWDMVGHIHKETPLNTVFFSDANVEKLQQDIQAQVLAMSGNKYHIDRQNDDDLKIIMRSYYLQFSQNNPKMVAQELEDLNSRVVGYAAGKIYSEVDFHMFYRKDIEEFAPAIANPQNPHVYGTRGGELTRFF</sequence>